<comment type="caution">
    <text evidence="3">The sequence shown here is derived from an EMBL/GenBank/DDBJ whole genome shotgun (WGS) entry which is preliminary data.</text>
</comment>
<dbReference type="PANTHER" id="PTHR48228:SF6">
    <property type="entry name" value="L-CARNITINE COA-TRANSFERASE"/>
    <property type="match status" value="1"/>
</dbReference>
<evidence type="ECO:0000313" key="3">
    <source>
        <dbReference type="EMBL" id="KAB2582112.1"/>
    </source>
</evidence>
<dbReference type="GO" id="GO:0016740">
    <property type="term" value="F:transferase activity"/>
    <property type="evidence" value="ECO:0007669"/>
    <property type="project" value="UniProtKB-KW"/>
</dbReference>
<dbReference type="InterPro" id="IPR050509">
    <property type="entry name" value="CoA-transferase_III"/>
</dbReference>
<evidence type="ECO:0000313" key="4">
    <source>
        <dbReference type="Proteomes" id="UP000325576"/>
    </source>
</evidence>
<accession>A0A5N5DYK7</accession>
<protein>
    <recommendedName>
        <fullName evidence="5">CoA transferase</fullName>
    </recommendedName>
</protein>
<dbReference type="PANTHER" id="PTHR48228">
    <property type="entry name" value="SUCCINYL-COA--D-CITRAMALATE COA-TRANSFERASE"/>
    <property type="match status" value="1"/>
</dbReference>
<dbReference type="Proteomes" id="UP000325576">
    <property type="component" value="Unassembled WGS sequence"/>
</dbReference>
<dbReference type="InterPro" id="IPR023606">
    <property type="entry name" value="CoA-Trfase_III_dom_1_sf"/>
</dbReference>
<keyword evidence="2" id="KW-0808">Transferase</keyword>
<dbReference type="Gene3D" id="3.40.50.10540">
    <property type="entry name" value="Crotonobetainyl-coa:carnitine coa-transferase, domain 1"/>
    <property type="match status" value="2"/>
</dbReference>
<comment type="similarity">
    <text evidence="1">Belongs to the CoA-transferase III family.</text>
</comment>
<evidence type="ECO:0008006" key="5">
    <source>
        <dbReference type="Google" id="ProtNLM"/>
    </source>
</evidence>
<dbReference type="InterPro" id="IPR044855">
    <property type="entry name" value="CoA-Trfase_III_dom3_sf"/>
</dbReference>
<name>A0A5N5DYK7_RHOER</name>
<evidence type="ECO:0000256" key="2">
    <source>
        <dbReference type="ARBA" id="ARBA00022679"/>
    </source>
</evidence>
<dbReference type="Gene3D" id="3.30.1540.10">
    <property type="entry name" value="formyl-coa transferase, domain 3"/>
    <property type="match status" value="1"/>
</dbReference>
<dbReference type="SUPFAM" id="SSF89796">
    <property type="entry name" value="CoA-transferase family III (CaiB/BaiF)"/>
    <property type="match status" value="2"/>
</dbReference>
<dbReference type="Pfam" id="PF02515">
    <property type="entry name" value="CoA_transf_3"/>
    <property type="match status" value="2"/>
</dbReference>
<sequence>MGNTQIASQPGDLPLCGVRVVEVTDGSGETASRILADLGADVIRVEQKGSQPSPLEEQREDSLNFYHEAHNANKRGISLDLQLQEQRDTLIRLLQTTDILVEGLGPGGIAGIDPRLDPTRLRSAFPSLVIISISDLEYTGPYIEASATESLHSALGGFMSRPRLPGKEPLLPAVPSVAESAAITAAWAAVIAYYNRLLSGAGDNVYVPILESTAQIIDPRFGMARSAVGSITTSEDHGDHPDASALYPTFLCADGYIRICVLSSQQWAGLSAWMRHPKEFADQAFDDLSARLTAVGTLYPAIRRFLEPKTRSQIVEEGRQFGVPTGALLELSEILREDHFADRTSSAFIETKAGRLRIPNGIMKVNGARAGIRRPAPYPGEHNDEIMKRLPPLYHRPSTGKVVPLVSRRPLDGIRVLELGVRVGEGEAGRLLADMGADVIRVENTAFPDGSRQTNHGEQISTVAASENRNKTSIGINLLDPNGLQLFKDLVVQSDIVLSNFKLRTMDELGLSYTQLAEINPRIIVSDPNVFGSTGPGSDQLGYGPVSQASTGLTFLWKYADPEQFFAIADATTIDPEHTAARATAIGIVAQLIRRRNIGIGGTVTVSHADVIVATTLQNSGVPAEMMHRLPDLIIDPHTRSRQAFHNPTHPLINRSKRTESTPAYFQNVPDVEPRPAPLLGQQTRDIAAKLLGLNPKKISTLLSSGVLRETIPDFAPGVEEGALQFQHLLQHDAEIMYRKSQSTNSDELI</sequence>
<proteinExistence type="inferred from homology"/>
<gene>
    <name evidence="3" type="ORF">BS297_27210</name>
</gene>
<organism evidence="3 4">
    <name type="scientific">Rhodococcus erythropolis</name>
    <name type="common">Arthrobacter picolinophilus</name>
    <dbReference type="NCBI Taxonomy" id="1833"/>
    <lineage>
        <taxon>Bacteria</taxon>
        <taxon>Bacillati</taxon>
        <taxon>Actinomycetota</taxon>
        <taxon>Actinomycetes</taxon>
        <taxon>Mycobacteriales</taxon>
        <taxon>Nocardiaceae</taxon>
        <taxon>Rhodococcus</taxon>
        <taxon>Rhodococcus erythropolis group</taxon>
    </lineage>
</organism>
<dbReference type="EMBL" id="MRBO01000731">
    <property type="protein sequence ID" value="KAB2582112.1"/>
    <property type="molecule type" value="Genomic_DNA"/>
</dbReference>
<reference evidence="3 4" key="1">
    <citation type="journal article" date="2017" name="Poromechanics V (2013)">
        <title>Genomic Characterization of the Arsenic-Tolerant Actinobacterium, &lt;i&gt;Rhodococcus erythropolis&lt;/i&gt; S43.</title>
        <authorList>
            <person name="Retamal-Morales G."/>
            <person name="Mehnert M."/>
            <person name="Schwabe R."/>
            <person name="Tischler D."/>
            <person name="Schloemann M."/>
            <person name="Levican G.J."/>
        </authorList>
    </citation>
    <scope>NUCLEOTIDE SEQUENCE [LARGE SCALE GENOMIC DNA]</scope>
    <source>
        <strain evidence="3 4">S43</strain>
    </source>
</reference>
<dbReference type="AlphaFoldDB" id="A0A5N5DYK7"/>
<evidence type="ECO:0000256" key="1">
    <source>
        <dbReference type="ARBA" id="ARBA00008383"/>
    </source>
</evidence>
<dbReference type="InterPro" id="IPR003673">
    <property type="entry name" value="CoA-Trfase_fam_III"/>
</dbReference>